<dbReference type="Proteomes" id="UP000323884">
    <property type="component" value="Unassembled WGS sequence"/>
</dbReference>
<protein>
    <submittedName>
        <fullName evidence="1">Uncharacterized protein</fullName>
    </submittedName>
</protein>
<dbReference type="EMBL" id="VTRU01000001">
    <property type="protein sequence ID" value="TZF99074.1"/>
    <property type="molecule type" value="Genomic_DNA"/>
</dbReference>
<evidence type="ECO:0000313" key="2">
    <source>
        <dbReference type="Proteomes" id="UP000323884"/>
    </source>
</evidence>
<proteinExistence type="predicted"/>
<geneLocation type="plasmid" evidence="1">
    <name>unnamed1</name>
</geneLocation>
<dbReference type="OrthoDB" id="945889at2"/>
<name>A0A5D9A0B8_9FLAO</name>
<comment type="caution">
    <text evidence="1">The sequence shown here is derived from an EMBL/GenBank/DDBJ whole genome shotgun (WGS) entry which is preliminary data.</text>
</comment>
<keyword evidence="2" id="KW-1185">Reference proteome</keyword>
<evidence type="ECO:0000313" key="1">
    <source>
        <dbReference type="EMBL" id="TZF99074.1"/>
    </source>
</evidence>
<gene>
    <name evidence="1" type="ORF">FW781_03875</name>
</gene>
<organism evidence="1 2">
    <name type="scientific">Chryseobacterium panacisoli</name>
    <dbReference type="NCBI Taxonomy" id="1807141"/>
    <lineage>
        <taxon>Bacteria</taxon>
        <taxon>Pseudomonadati</taxon>
        <taxon>Bacteroidota</taxon>
        <taxon>Flavobacteriia</taxon>
        <taxon>Flavobacteriales</taxon>
        <taxon>Weeksellaceae</taxon>
        <taxon>Chryseobacterium group</taxon>
        <taxon>Chryseobacterium</taxon>
    </lineage>
</organism>
<dbReference type="AlphaFoldDB" id="A0A5D9A0B8"/>
<reference evidence="1 2" key="1">
    <citation type="submission" date="2019-08" db="EMBL/GenBank/DDBJ databases">
        <title>Draft genome sequence of Chryseobacterium sp. Gsoil 183.</title>
        <authorList>
            <person name="Im W.-T."/>
        </authorList>
    </citation>
    <scope>NUCLEOTIDE SEQUENCE [LARGE SCALE GENOMIC DNA]</scope>
    <source>
        <strain evidence="1 2">Gsoil 183</strain>
        <plasmid evidence="1">unnamed1</plasmid>
    </source>
</reference>
<keyword evidence="1" id="KW-0614">Plasmid</keyword>
<dbReference type="RefSeq" id="WP_149386206.1">
    <property type="nucleotide sequence ID" value="NZ_VTRU01000001.1"/>
</dbReference>
<sequence length="190" mass="22329">MASKTIFEIKDNFIKFQELFEKRKTITKDQIILVEKETKKDWTIGNSDTEIELEFDDLEFIVEKKKLNKKYGLKFRSQKFCKTPFFRFDSDGPAHRNYDENIPLSEQIVTTPHFNTFNSDGISIAYKNGILKNEETAKIIVDDINFGVSLFCQETNSKSRNKDCPEIVLKEATLNYNYEEMVNFDDLNFE</sequence>
<accession>A0A5D9A0B8</accession>